<gene>
    <name evidence="1" type="ORF">CARN3_0313</name>
</gene>
<dbReference type="AlphaFoldDB" id="E6PWT9"/>
<protein>
    <submittedName>
        <fullName evidence="1">Uncharacterized protein</fullName>
    </submittedName>
</protein>
<comment type="caution">
    <text evidence="1">The sequence shown here is derived from an EMBL/GenBank/DDBJ whole genome shotgun (WGS) entry which is preliminary data.</text>
</comment>
<accession>E6PWT9</accession>
<sequence length="91" mass="10083">MAIRNTILDEKRSELEKYEFMMGVERGRLAVALDLLTDALILTGQHGVYCVSNRNPAVPRLDLQAVLGGINGAKELIQSVMASLEAQRREN</sequence>
<proteinExistence type="predicted"/>
<evidence type="ECO:0000313" key="1">
    <source>
        <dbReference type="EMBL" id="CBH99397.1"/>
    </source>
</evidence>
<organism evidence="1">
    <name type="scientific">mine drainage metagenome</name>
    <dbReference type="NCBI Taxonomy" id="410659"/>
    <lineage>
        <taxon>unclassified sequences</taxon>
        <taxon>metagenomes</taxon>
        <taxon>ecological metagenomes</taxon>
    </lineage>
</organism>
<reference evidence="1" key="1">
    <citation type="submission" date="2009-10" db="EMBL/GenBank/DDBJ databases">
        <title>Diversity of trophic interactions inside an arsenic-rich microbial ecosystem.</title>
        <authorList>
            <person name="Bertin P.N."/>
            <person name="Heinrich-Salmeron A."/>
            <person name="Pelletier E."/>
            <person name="Goulhen-Chollet F."/>
            <person name="Arsene-Ploetze F."/>
            <person name="Gallien S."/>
            <person name="Calteau A."/>
            <person name="Vallenet D."/>
            <person name="Casiot C."/>
            <person name="Chane-Woon-Ming B."/>
            <person name="Giloteaux L."/>
            <person name="Barakat M."/>
            <person name="Bonnefoy V."/>
            <person name="Bruneel O."/>
            <person name="Chandler M."/>
            <person name="Cleiss J."/>
            <person name="Duran R."/>
            <person name="Elbaz-Poulichet F."/>
            <person name="Fonknechten N."/>
            <person name="Lauga B."/>
            <person name="Mornico D."/>
            <person name="Ortet P."/>
            <person name="Schaeffer C."/>
            <person name="Siguier P."/>
            <person name="Alexander Thil Smith A."/>
            <person name="Van Dorsselaer A."/>
            <person name="Weissenbach J."/>
            <person name="Medigue C."/>
            <person name="Le Paslier D."/>
        </authorList>
    </citation>
    <scope>NUCLEOTIDE SEQUENCE</scope>
</reference>
<dbReference type="EMBL" id="CABN01000011">
    <property type="protein sequence ID" value="CBH99397.1"/>
    <property type="molecule type" value="Genomic_DNA"/>
</dbReference>
<name>E6PWT9_9ZZZZ</name>